<gene>
    <name evidence="5" type="ORF">RSPPHO_02262</name>
</gene>
<dbReference type="AlphaFoldDB" id="H6SLM3"/>
<dbReference type="Gene3D" id="3.40.190.10">
    <property type="entry name" value="Periplasmic binding protein-like II"/>
    <property type="match status" value="1"/>
</dbReference>
<evidence type="ECO:0000256" key="3">
    <source>
        <dbReference type="SAM" id="MobiDB-lite"/>
    </source>
</evidence>
<evidence type="ECO:0000313" key="6">
    <source>
        <dbReference type="Proteomes" id="UP000033220"/>
    </source>
</evidence>
<organism evidence="5 6">
    <name type="scientific">Pararhodospirillum photometricum DSM 122</name>
    <dbReference type="NCBI Taxonomy" id="1150469"/>
    <lineage>
        <taxon>Bacteria</taxon>
        <taxon>Pseudomonadati</taxon>
        <taxon>Pseudomonadota</taxon>
        <taxon>Alphaproteobacteria</taxon>
        <taxon>Rhodospirillales</taxon>
        <taxon>Rhodospirillaceae</taxon>
        <taxon>Pararhodospirillum</taxon>
    </lineage>
</organism>
<keyword evidence="6" id="KW-1185">Reference proteome</keyword>
<dbReference type="InterPro" id="IPR039424">
    <property type="entry name" value="SBP_5"/>
</dbReference>
<dbReference type="KEGG" id="rpm:RSPPHO_02262"/>
<dbReference type="STRING" id="1150469.RSPPHO_02262"/>
<dbReference type="Gene3D" id="3.10.105.10">
    <property type="entry name" value="Dipeptide-binding Protein, Domain 3"/>
    <property type="match status" value="1"/>
</dbReference>
<dbReference type="PANTHER" id="PTHR30290:SF83">
    <property type="entry name" value="ABC TRANSPORTER SUBSTRATE-BINDING PROTEIN"/>
    <property type="match status" value="1"/>
</dbReference>
<evidence type="ECO:0000313" key="5">
    <source>
        <dbReference type="EMBL" id="CCG08888.1"/>
    </source>
</evidence>
<evidence type="ECO:0000256" key="2">
    <source>
        <dbReference type="ARBA" id="ARBA00005695"/>
    </source>
</evidence>
<dbReference type="EMBL" id="HE663493">
    <property type="protein sequence ID" value="CCG08888.1"/>
    <property type="molecule type" value="Genomic_DNA"/>
</dbReference>
<dbReference type="InterPro" id="IPR000914">
    <property type="entry name" value="SBP_5_dom"/>
</dbReference>
<name>H6SLM3_PARPM</name>
<dbReference type="HOGENOM" id="CLU_620937_0_0_5"/>
<accession>H6SLM3</accession>
<sequence length="441" mass="46951">MHPPGRPQPLCCLGHLPPGPNQRHQSRHALAGHRLGLPGAHHLHPGDFPAPAPPARHDLRSALFPSGSEGAGEASPPQPSFFPLAGLQSSANKNSKLCATKNRPTATIEVEKGLPPPYRPSFPIPLDEKMDWRSALFRRFSLFTLLTTLATGPVLADQAVFDVVGPFEIKAADPVLSGDIFLKMDVAETLVGADSSGHLIPGLADRWSVSEDRLVWRFHIRPGVLFHDGTPLSAEAAVKALSLARSKGGLLAKAPITAIKAEAEDVVVTLSAPFSSLPAFLAEYRSLIYAPAAYAPEGTVKAVIGTGAFKVTTLEPPGKLEAARFDAYWGGAAKLAQVRYQAASRAETRALMAESGDADLAVALDPASVSRLRQVERVRVESVALPRILILKMNAALPFFDTAEERRALSLAIDRAGLAQGVLRYPAAATQIVSPRPGRLA</sequence>
<dbReference type="eggNOG" id="COG0747">
    <property type="taxonomic scope" value="Bacteria"/>
</dbReference>
<dbReference type="PATRIC" id="fig|1150469.3.peg.2546"/>
<proteinExistence type="inferred from homology"/>
<dbReference type="PANTHER" id="PTHR30290">
    <property type="entry name" value="PERIPLASMIC BINDING COMPONENT OF ABC TRANSPORTER"/>
    <property type="match status" value="1"/>
</dbReference>
<evidence type="ECO:0000259" key="4">
    <source>
        <dbReference type="Pfam" id="PF00496"/>
    </source>
</evidence>
<evidence type="ECO:0000256" key="1">
    <source>
        <dbReference type="ARBA" id="ARBA00004418"/>
    </source>
</evidence>
<feature type="region of interest" description="Disordered" evidence="3">
    <location>
        <begin position="1"/>
        <end position="86"/>
    </location>
</feature>
<dbReference type="GO" id="GO:1904680">
    <property type="term" value="F:peptide transmembrane transporter activity"/>
    <property type="evidence" value="ECO:0007669"/>
    <property type="project" value="TreeGrafter"/>
</dbReference>
<dbReference type="SUPFAM" id="SSF53850">
    <property type="entry name" value="Periplasmic binding protein-like II"/>
    <property type="match status" value="1"/>
</dbReference>
<comment type="similarity">
    <text evidence="2">Belongs to the bacterial solute-binding protein 5 family.</text>
</comment>
<protein>
    <submittedName>
        <fullName evidence="5">Extracellular solute-binding protein, family 5</fullName>
    </submittedName>
</protein>
<dbReference type="GO" id="GO:0015833">
    <property type="term" value="P:peptide transport"/>
    <property type="evidence" value="ECO:0007669"/>
    <property type="project" value="TreeGrafter"/>
</dbReference>
<feature type="domain" description="Solute-binding protein family 5" evidence="4">
    <location>
        <begin position="199"/>
        <end position="430"/>
    </location>
</feature>
<reference evidence="5 6" key="1">
    <citation type="submission" date="2012-02" db="EMBL/GenBank/DDBJ databases">
        <title>Shotgun genome sequence of Phaeospirillum photometricum DSM 122.</title>
        <authorList>
            <person name="Duquesne K."/>
            <person name="Sturgis J."/>
        </authorList>
    </citation>
    <scope>NUCLEOTIDE SEQUENCE [LARGE SCALE GENOMIC DNA]</scope>
    <source>
        <strain evidence="6">DSM122</strain>
    </source>
</reference>
<dbReference type="Proteomes" id="UP000033220">
    <property type="component" value="Chromosome DSM 122"/>
</dbReference>
<dbReference type="Pfam" id="PF00496">
    <property type="entry name" value="SBP_bac_5"/>
    <property type="match status" value="1"/>
</dbReference>
<comment type="subcellular location">
    <subcellularLocation>
        <location evidence="1">Periplasm</location>
    </subcellularLocation>
</comment>